<evidence type="ECO:0000313" key="1">
    <source>
        <dbReference type="EMBL" id="MBO1079290.1"/>
    </source>
</evidence>
<dbReference type="Gene3D" id="3.40.50.1240">
    <property type="entry name" value="Phosphoglycerate mutase-like"/>
    <property type="match status" value="1"/>
</dbReference>
<name>A0ABS3KPB7_9PROT</name>
<dbReference type="InterPro" id="IPR029033">
    <property type="entry name" value="His_PPase_superfam"/>
</dbReference>
<dbReference type="EMBL" id="JACTNG010000004">
    <property type="protein sequence ID" value="MBO1079290.1"/>
    <property type="molecule type" value="Genomic_DNA"/>
</dbReference>
<dbReference type="Pfam" id="PF00300">
    <property type="entry name" value="His_Phos_1"/>
    <property type="match status" value="1"/>
</dbReference>
<keyword evidence="2" id="KW-1185">Reference proteome</keyword>
<organism evidence="1 2">
    <name type="scientific">Roseomonas haemaphysalidis</name>
    <dbReference type="NCBI Taxonomy" id="2768162"/>
    <lineage>
        <taxon>Bacteria</taxon>
        <taxon>Pseudomonadati</taxon>
        <taxon>Pseudomonadota</taxon>
        <taxon>Alphaproteobacteria</taxon>
        <taxon>Acetobacterales</taxon>
        <taxon>Roseomonadaceae</taxon>
        <taxon>Roseomonas</taxon>
    </lineage>
</organism>
<gene>
    <name evidence="1" type="ORF">IAI61_09625</name>
</gene>
<sequence>MHFITHPEVMIDPLVPVPRWGLAPLGIARMRALAALPEMAAVQSVWASTEAKAIEGAGILAGRLGLPVQVHAGLGENDRDATGYLPEAEFQRTADAFFASPDQSIRGWERAVDAQARIVGAIGAVLAAAPPGPVAVVAHGGVGALLRAHLAGAPISRSWDQPGAGCRFVMRPGQKPGDWVALPAG</sequence>
<reference evidence="1 2" key="1">
    <citation type="submission" date="2020-09" db="EMBL/GenBank/DDBJ databases">
        <title>Roseomonas.</title>
        <authorList>
            <person name="Zhu W."/>
        </authorList>
    </citation>
    <scope>NUCLEOTIDE SEQUENCE [LARGE SCALE GENOMIC DNA]</scope>
    <source>
        <strain evidence="1 2">573</strain>
    </source>
</reference>
<protein>
    <submittedName>
        <fullName evidence="1">Histidine phosphatase family protein</fullName>
    </submittedName>
</protein>
<dbReference type="Proteomes" id="UP001518989">
    <property type="component" value="Unassembled WGS sequence"/>
</dbReference>
<proteinExistence type="predicted"/>
<dbReference type="InterPro" id="IPR013078">
    <property type="entry name" value="His_Pase_superF_clade-1"/>
</dbReference>
<evidence type="ECO:0000313" key="2">
    <source>
        <dbReference type="Proteomes" id="UP001518989"/>
    </source>
</evidence>
<comment type="caution">
    <text evidence="1">The sequence shown here is derived from an EMBL/GenBank/DDBJ whole genome shotgun (WGS) entry which is preliminary data.</text>
</comment>
<dbReference type="SUPFAM" id="SSF53254">
    <property type="entry name" value="Phosphoglycerate mutase-like"/>
    <property type="match status" value="1"/>
</dbReference>
<accession>A0ABS3KPB7</accession>